<comment type="caution">
    <text evidence="2">The sequence shown here is derived from an EMBL/GenBank/DDBJ whole genome shotgun (WGS) entry which is preliminary data.</text>
</comment>
<organism evidence="2 3">
    <name type="scientific">Meloidogyne enterolobii</name>
    <name type="common">Root-knot nematode worm</name>
    <name type="synonym">Meloidogyne mayaguensis</name>
    <dbReference type="NCBI Taxonomy" id="390850"/>
    <lineage>
        <taxon>Eukaryota</taxon>
        <taxon>Metazoa</taxon>
        <taxon>Ecdysozoa</taxon>
        <taxon>Nematoda</taxon>
        <taxon>Chromadorea</taxon>
        <taxon>Rhabditida</taxon>
        <taxon>Tylenchina</taxon>
        <taxon>Tylenchomorpha</taxon>
        <taxon>Tylenchoidea</taxon>
        <taxon>Meloidogynidae</taxon>
        <taxon>Meloidogyninae</taxon>
        <taxon>Meloidogyne</taxon>
    </lineage>
</organism>
<evidence type="ECO:0000313" key="3">
    <source>
        <dbReference type="Proteomes" id="UP000580250"/>
    </source>
</evidence>
<gene>
    <name evidence="2" type="ORF">MENT_LOCUS14664</name>
</gene>
<dbReference type="Proteomes" id="UP000580250">
    <property type="component" value="Unassembled WGS sequence"/>
</dbReference>
<dbReference type="AlphaFoldDB" id="A0A6V7UM89"/>
<proteinExistence type="predicted"/>
<evidence type="ECO:0000313" key="2">
    <source>
        <dbReference type="EMBL" id="CAD2161152.1"/>
    </source>
</evidence>
<keyword evidence="1" id="KW-0732">Signal</keyword>
<name>A0A6V7UM89_MELEN</name>
<dbReference type="EMBL" id="CAJEWN010000083">
    <property type="protein sequence ID" value="CAD2161152.1"/>
    <property type="molecule type" value="Genomic_DNA"/>
</dbReference>
<evidence type="ECO:0000256" key="1">
    <source>
        <dbReference type="SAM" id="SignalP"/>
    </source>
</evidence>
<protein>
    <submittedName>
        <fullName evidence="2">Uncharacterized protein</fullName>
    </submittedName>
</protein>
<accession>A0A6V7UM89</accession>
<feature type="signal peptide" evidence="1">
    <location>
        <begin position="1"/>
        <end position="19"/>
    </location>
</feature>
<sequence>MLILFKLILYFILLNIFLCQKGPLNLLKEDQTFDKSYVQLLLDDLSDEDYTDLYMRITITLLDQKILERKPLIDKILEKEKNSVKEYYKSKSSKKLKNKKEQREDIQIKVHEHHLELIEKIFQFFNGIKDNLNKLPLDIIGDTSINLLAEFYLMLKSTDVNDFVAFENIVHKFGWIFFDITHNSYT</sequence>
<feature type="chain" id="PRO_5028121499" evidence="1">
    <location>
        <begin position="20"/>
        <end position="186"/>
    </location>
</feature>
<reference evidence="2 3" key="1">
    <citation type="submission" date="2020-08" db="EMBL/GenBank/DDBJ databases">
        <authorList>
            <person name="Koutsovoulos G."/>
            <person name="Danchin GJ E."/>
        </authorList>
    </citation>
    <scope>NUCLEOTIDE SEQUENCE [LARGE SCALE GENOMIC DNA]</scope>
</reference>